<name>A0A9Q1QRV6_9CARY</name>
<dbReference type="InterPro" id="IPR003851">
    <property type="entry name" value="Znf_Dof"/>
</dbReference>
<evidence type="ECO:0000256" key="8">
    <source>
        <dbReference type="PROSITE-ProRule" id="PRU00071"/>
    </source>
</evidence>
<evidence type="ECO:0000256" key="10">
    <source>
        <dbReference type="SAM" id="MobiDB-lite"/>
    </source>
</evidence>
<comment type="subcellular location">
    <subcellularLocation>
        <location evidence="8 9">Nucleus</location>
    </subcellularLocation>
</comment>
<evidence type="ECO:0000256" key="6">
    <source>
        <dbReference type="ARBA" id="ARBA00023163"/>
    </source>
</evidence>
<keyword evidence="7 8" id="KW-0539">Nucleus</keyword>
<dbReference type="OrthoDB" id="1726283at2759"/>
<comment type="caution">
    <text evidence="12">The sequence shown here is derived from an EMBL/GenBank/DDBJ whole genome shotgun (WGS) entry which is preliminary data.</text>
</comment>
<accession>A0A9Q1QRV6</accession>
<dbReference type="GO" id="GO:0005634">
    <property type="term" value="C:nucleus"/>
    <property type="evidence" value="ECO:0007669"/>
    <property type="project" value="UniProtKB-SubCell"/>
</dbReference>
<dbReference type="GO" id="GO:0003700">
    <property type="term" value="F:DNA-binding transcription factor activity"/>
    <property type="evidence" value="ECO:0007669"/>
    <property type="project" value="UniProtKB-UniRule"/>
</dbReference>
<sequence>MQDVHLIGAIPGGGRVIGDRRHSHHHHQHQQALKCPRCDSLNTKFCYYNNYNLSQPRHFCKNCRRYWTKGGVLRNVPVGGGCRKKSKRSHPKPKHNPPTNSLSSTEGSTITTATTTSAVAGVFQISESENFGINVGLDPLMDSNHQIGDHHPMLFASEIGGFGNLMSDSADPLGLVGAAETTTAFSEFQAEWEIGGRNDEKIHGGTLDPMVRIDDLLENRGSNCGLDALDWQAGITNTTTGAAGYWSQTTSSHPHLLSQWSDNANSDLPLFLP</sequence>
<evidence type="ECO:0000313" key="12">
    <source>
        <dbReference type="EMBL" id="KAJ8452232.1"/>
    </source>
</evidence>
<dbReference type="PROSITE" id="PS01361">
    <property type="entry name" value="ZF_DOF_1"/>
    <property type="match status" value="1"/>
</dbReference>
<evidence type="ECO:0000256" key="4">
    <source>
        <dbReference type="ARBA" id="ARBA00023015"/>
    </source>
</evidence>
<evidence type="ECO:0000256" key="7">
    <source>
        <dbReference type="ARBA" id="ARBA00023242"/>
    </source>
</evidence>
<evidence type="ECO:0000259" key="11">
    <source>
        <dbReference type="PROSITE" id="PS50884"/>
    </source>
</evidence>
<evidence type="ECO:0000256" key="5">
    <source>
        <dbReference type="ARBA" id="ARBA00023125"/>
    </source>
</evidence>
<keyword evidence="5 8" id="KW-0238">DNA-binding</keyword>
<proteinExistence type="predicted"/>
<dbReference type="PROSITE" id="PS50884">
    <property type="entry name" value="ZF_DOF_2"/>
    <property type="match status" value="1"/>
</dbReference>
<dbReference type="Pfam" id="PF02701">
    <property type="entry name" value="Zn_ribbon_Dof"/>
    <property type="match status" value="1"/>
</dbReference>
<evidence type="ECO:0000256" key="9">
    <source>
        <dbReference type="RuleBase" id="RU369094"/>
    </source>
</evidence>
<keyword evidence="6 9" id="KW-0804">Transcription</keyword>
<evidence type="ECO:0000256" key="1">
    <source>
        <dbReference type="ARBA" id="ARBA00022723"/>
    </source>
</evidence>
<dbReference type="PANTHER" id="PTHR31992:SF205">
    <property type="entry name" value="DOF ZINC FINGER PROTEIN"/>
    <property type="match status" value="1"/>
</dbReference>
<feature type="domain" description="Dof-type" evidence="11">
    <location>
        <begin position="33"/>
        <end position="87"/>
    </location>
</feature>
<keyword evidence="4 9" id="KW-0805">Transcription regulation</keyword>
<dbReference type="AlphaFoldDB" id="A0A9Q1QRV6"/>
<keyword evidence="1 9" id="KW-0479">Metal-binding</keyword>
<comment type="function">
    <text evidence="9">Transcription factor that binds specifically to a 5'-AA[AG]G-3' consensus core sequence.</text>
</comment>
<feature type="region of interest" description="Disordered" evidence="10">
    <location>
        <begin position="78"/>
        <end position="108"/>
    </location>
</feature>
<dbReference type="PANTHER" id="PTHR31992">
    <property type="entry name" value="DOF ZINC FINGER PROTEIN DOF1.4-RELATED"/>
    <property type="match status" value="1"/>
</dbReference>
<evidence type="ECO:0000313" key="13">
    <source>
        <dbReference type="Proteomes" id="UP001153076"/>
    </source>
</evidence>
<keyword evidence="3 9" id="KW-0862">Zinc</keyword>
<gene>
    <name evidence="12" type="ORF">Cgig2_006037</name>
</gene>
<keyword evidence="13" id="KW-1185">Reference proteome</keyword>
<dbReference type="InterPro" id="IPR045174">
    <property type="entry name" value="Dof"/>
</dbReference>
<evidence type="ECO:0000256" key="3">
    <source>
        <dbReference type="ARBA" id="ARBA00022833"/>
    </source>
</evidence>
<dbReference type="Proteomes" id="UP001153076">
    <property type="component" value="Unassembled WGS sequence"/>
</dbReference>
<protein>
    <recommendedName>
        <fullName evidence="9">Dof zinc finger protein</fullName>
    </recommendedName>
</protein>
<dbReference type="GO" id="GO:0008270">
    <property type="term" value="F:zinc ion binding"/>
    <property type="evidence" value="ECO:0007669"/>
    <property type="project" value="UniProtKB-KW"/>
</dbReference>
<keyword evidence="2 8" id="KW-0863">Zinc-finger</keyword>
<feature type="compositionally biased region" description="Basic residues" evidence="10">
    <location>
        <begin position="82"/>
        <end position="95"/>
    </location>
</feature>
<dbReference type="GO" id="GO:0003677">
    <property type="term" value="F:DNA binding"/>
    <property type="evidence" value="ECO:0007669"/>
    <property type="project" value="UniProtKB-UniRule"/>
</dbReference>
<organism evidence="12 13">
    <name type="scientific">Carnegiea gigantea</name>
    <dbReference type="NCBI Taxonomy" id="171969"/>
    <lineage>
        <taxon>Eukaryota</taxon>
        <taxon>Viridiplantae</taxon>
        <taxon>Streptophyta</taxon>
        <taxon>Embryophyta</taxon>
        <taxon>Tracheophyta</taxon>
        <taxon>Spermatophyta</taxon>
        <taxon>Magnoliopsida</taxon>
        <taxon>eudicotyledons</taxon>
        <taxon>Gunneridae</taxon>
        <taxon>Pentapetalae</taxon>
        <taxon>Caryophyllales</taxon>
        <taxon>Cactineae</taxon>
        <taxon>Cactaceae</taxon>
        <taxon>Cactoideae</taxon>
        <taxon>Echinocereeae</taxon>
        <taxon>Carnegiea</taxon>
    </lineage>
</organism>
<evidence type="ECO:0000256" key="2">
    <source>
        <dbReference type="ARBA" id="ARBA00022771"/>
    </source>
</evidence>
<dbReference type="EMBL" id="JAKOGI010000005">
    <property type="protein sequence ID" value="KAJ8452232.1"/>
    <property type="molecule type" value="Genomic_DNA"/>
</dbReference>
<reference evidence="12" key="1">
    <citation type="submission" date="2022-04" db="EMBL/GenBank/DDBJ databases">
        <title>Carnegiea gigantea Genome sequencing and assembly v2.</title>
        <authorList>
            <person name="Copetti D."/>
            <person name="Sanderson M.J."/>
            <person name="Burquez A."/>
            <person name="Wojciechowski M.F."/>
        </authorList>
    </citation>
    <scope>NUCLEOTIDE SEQUENCE</scope>
    <source>
        <strain evidence="12">SGP5-SGP5p</strain>
        <tissue evidence="12">Aerial part</tissue>
    </source>
</reference>